<dbReference type="PROSITE" id="PS50833">
    <property type="entry name" value="BRIX"/>
    <property type="match status" value="1"/>
</dbReference>
<evidence type="ECO:0000256" key="3">
    <source>
        <dbReference type="ARBA" id="ARBA00006369"/>
    </source>
</evidence>
<dbReference type="GO" id="GO:0006364">
    <property type="term" value="P:rRNA processing"/>
    <property type="evidence" value="ECO:0007669"/>
    <property type="project" value="InterPro"/>
</dbReference>
<reference evidence="9" key="1">
    <citation type="submission" date="2021-03" db="EMBL/GenBank/DDBJ databases">
        <authorList>
            <person name="Bekaert M."/>
        </authorList>
    </citation>
    <scope>NUCLEOTIDE SEQUENCE</scope>
</reference>
<accession>A0A8S3QEJ0</accession>
<evidence type="ECO:0000256" key="4">
    <source>
        <dbReference type="ARBA" id="ARBA00020522"/>
    </source>
</evidence>
<organism evidence="9 10">
    <name type="scientific">Mytilus edulis</name>
    <name type="common">Blue mussel</name>
    <dbReference type="NCBI Taxonomy" id="6550"/>
    <lineage>
        <taxon>Eukaryota</taxon>
        <taxon>Metazoa</taxon>
        <taxon>Spiralia</taxon>
        <taxon>Lophotrochozoa</taxon>
        <taxon>Mollusca</taxon>
        <taxon>Bivalvia</taxon>
        <taxon>Autobranchia</taxon>
        <taxon>Pteriomorphia</taxon>
        <taxon>Mytilida</taxon>
        <taxon>Mytiloidea</taxon>
        <taxon>Mytilidae</taxon>
        <taxon>Mytilinae</taxon>
        <taxon>Mytilus</taxon>
    </lineage>
</organism>
<feature type="domain" description="Brix" evidence="8">
    <location>
        <begin position="46"/>
        <end position="218"/>
    </location>
</feature>
<evidence type="ECO:0000256" key="1">
    <source>
        <dbReference type="ARBA" id="ARBA00003439"/>
    </source>
</evidence>
<evidence type="ECO:0000313" key="9">
    <source>
        <dbReference type="EMBL" id="CAG2193908.1"/>
    </source>
</evidence>
<sequence>MAKKKRTRADVEKEEKASQKENDVHLPTTISSDEPLKKIKKWINKERVLVFSSRGVSYRARHLMKDLRTLMPHSKAESKMDKKDQLFVVNEICEMKNCNKCIFFEAKKRKDLYMWIANAPRGPSVKFLVENGLYILIGNTFDSEPHWTLMKELFTQIFSTPNYHPKSQPFYDNVYTFSIHDNRIWFRNYQILEEDGSLAEIGPRFVLNPIRMFSGSFGGPTLYQNPTFVSPNEYRRSLKQKVAMKYIDKLHSKQARKDRYLPDSYKMDPTDEVFVTIRPEDAKGADKNTFYRVT</sequence>
<feature type="region of interest" description="Disordered" evidence="7">
    <location>
        <begin position="1"/>
        <end position="25"/>
    </location>
</feature>
<dbReference type="PANTHER" id="PTHR13634:SF0">
    <property type="entry name" value="RIBOSOME BIOGENESIS PROTEIN BRX1 HOMOLOG"/>
    <property type="match status" value="1"/>
</dbReference>
<dbReference type="GO" id="GO:0005730">
    <property type="term" value="C:nucleolus"/>
    <property type="evidence" value="ECO:0007669"/>
    <property type="project" value="UniProtKB-SubCell"/>
</dbReference>
<feature type="compositionally biased region" description="Basic and acidic residues" evidence="7">
    <location>
        <begin position="8"/>
        <end position="24"/>
    </location>
</feature>
<dbReference type="Proteomes" id="UP000683360">
    <property type="component" value="Unassembled WGS sequence"/>
</dbReference>
<proteinExistence type="inferred from homology"/>
<comment type="caution">
    <text evidence="9">The sequence shown here is derived from an EMBL/GenBank/DDBJ whole genome shotgun (WGS) entry which is preliminary data.</text>
</comment>
<keyword evidence="6" id="KW-0539">Nucleus</keyword>
<dbReference type="SUPFAM" id="SSF52954">
    <property type="entry name" value="Class II aaRS ABD-related"/>
    <property type="match status" value="1"/>
</dbReference>
<dbReference type="OrthoDB" id="1638493at2759"/>
<keyword evidence="10" id="KW-1185">Reference proteome</keyword>
<gene>
    <name evidence="9" type="ORF">MEDL_8947</name>
</gene>
<evidence type="ECO:0000256" key="7">
    <source>
        <dbReference type="SAM" id="MobiDB-lite"/>
    </source>
</evidence>
<dbReference type="PANTHER" id="PTHR13634">
    <property type="entry name" value="RIBOSOME BIOGENESIS PROTEIN BRIX"/>
    <property type="match status" value="1"/>
</dbReference>
<keyword evidence="5" id="KW-0690">Ribosome biogenesis</keyword>
<comment type="subcellular location">
    <subcellularLocation>
        <location evidence="2">Nucleus</location>
        <location evidence="2">Nucleolus</location>
    </subcellularLocation>
</comment>
<evidence type="ECO:0000256" key="2">
    <source>
        <dbReference type="ARBA" id="ARBA00004604"/>
    </source>
</evidence>
<name>A0A8S3QEJ0_MYTED</name>
<dbReference type="GO" id="GO:0000027">
    <property type="term" value="P:ribosomal large subunit assembly"/>
    <property type="evidence" value="ECO:0007669"/>
    <property type="project" value="TreeGrafter"/>
</dbReference>
<dbReference type="AlphaFoldDB" id="A0A8S3QEJ0"/>
<evidence type="ECO:0000256" key="5">
    <source>
        <dbReference type="ARBA" id="ARBA00022517"/>
    </source>
</evidence>
<comment type="similarity">
    <text evidence="3">Belongs to the BRX1 family.</text>
</comment>
<protein>
    <recommendedName>
        <fullName evidence="4">Ribosome biogenesis protein BRX1 homolog</fullName>
    </recommendedName>
</protein>
<dbReference type="InterPro" id="IPR007109">
    <property type="entry name" value="Brix"/>
</dbReference>
<evidence type="ECO:0000313" key="10">
    <source>
        <dbReference type="Proteomes" id="UP000683360"/>
    </source>
</evidence>
<dbReference type="Pfam" id="PF04427">
    <property type="entry name" value="Brix"/>
    <property type="match status" value="1"/>
</dbReference>
<comment type="function">
    <text evidence="1">Required for biogenesis of the 60S ribosomal subunit.</text>
</comment>
<dbReference type="EMBL" id="CAJPWZ010000467">
    <property type="protein sequence ID" value="CAG2193908.1"/>
    <property type="molecule type" value="Genomic_DNA"/>
</dbReference>
<dbReference type="InterPro" id="IPR026532">
    <property type="entry name" value="BRX1"/>
</dbReference>
<dbReference type="SMART" id="SM00879">
    <property type="entry name" value="Brix"/>
    <property type="match status" value="1"/>
</dbReference>
<dbReference type="GO" id="GO:0019843">
    <property type="term" value="F:rRNA binding"/>
    <property type="evidence" value="ECO:0007669"/>
    <property type="project" value="InterPro"/>
</dbReference>
<evidence type="ECO:0000256" key="6">
    <source>
        <dbReference type="ARBA" id="ARBA00023242"/>
    </source>
</evidence>
<evidence type="ECO:0000259" key="8">
    <source>
        <dbReference type="PROSITE" id="PS50833"/>
    </source>
</evidence>